<dbReference type="AlphaFoldDB" id="A0A4R5TV86"/>
<keyword evidence="2" id="KW-1185">Reference proteome</keyword>
<dbReference type="RefSeq" id="WP_133321445.1">
    <property type="nucleotide sequence ID" value="NZ_SMTF01000004.1"/>
</dbReference>
<proteinExistence type="predicted"/>
<dbReference type="EMBL" id="SMTF01000004">
    <property type="protein sequence ID" value="TDK24993.1"/>
    <property type="molecule type" value="Genomic_DNA"/>
</dbReference>
<reference evidence="1 2" key="1">
    <citation type="submission" date="2019-03" db="EMBL/GenBank/DDBJ databases">
        <title>Luteimonas zhaokaii sp.nov., isolated from the rectal contents of Plateau pika in Yushu, Qinghai Province, China.</title>
        <authorList>
            <person name="Zhang G."/>
        </authorList>
    </citation>
    <scope>NUCLEOTIDE SEQUENCE [LARGE SCALE GENOMIC DNA]</scope>
    <source>
        <strain evidence="1 2">B9</strain>
    </source>
</reference>
<dbReference type="OrthoDB" id="5508986at2"/>
<sequence>MTRTARHRIPFIVLLMLGGGLSGLAQASGAREAFATCISSKASAKDDTVLARWLFLAMAEHPSMRGLVRVDSQQGLEVDERMAALFQRLMTVDCAVQLRALQQADLQQAFEVAFERLGQRAGSAIFDAPEVAAATERMVELIDMDAVEAAFRPEAR</sequence>
<dbReference type="Proteomes" id="UP000294796">
    <property type="component" value="Unassembled WGS sequence"/>
</dbReference>
<comment type="caution">
    <text evidence="1">The sequence shown here is derived from an EMBL/GenBank/DDBJ whole genome shotgun (WGS) entry which is preliminary data.</text>
</comment>
<evidence type="ECO:0000313" key="2">
    <source>
        <dbReference type="Proteomes" id="UP000294796"/>
    </source>
</evidence>
<evidence type="ECO:0000313" key="1">
    <source>
        <dbReference type="EMBL" id="TDK24993.1"/>
    </source>
</evidence>
<protein>
    <submittedName>
        <fullName evidence="1">Uncharacterized protein</fullName>
    </submittedName>
</protein>
<accession>A0A4R5TV86</accession>
<organism evidence="1 2">
    <name type="scientific">Luteimonas aestuarii</name>
    <dbReference type="NCBI Taxonomy" id="453837"/>
    <lineage>
        <taxon>Bacteria</taxon>
        <taxon>Pseudomonadati</taxon>
        <taxon>Pseudomonadota</taxon>
        <taxon>Gammaproteobacteria</taxon>
        <taxon>Lysobacterales</taxon>
        <taxon>Lysobacteraceae</taxon>
        <taxon>Luteimonas</taxon>
    </lineage>
</organism>
<gene>
    <name evidence="1" type="ORF">E2F46_07415</name>
</gene>
<name>A0A4R5TV86_9GAMM</name>